<comment type="caution">
    <text evidence="1">The sequence shown here is derived from an EMBL/GenBank/DDBJ whole genome shotgun (WGS) entry which is preliminary data.</text>
</comment>
<sequence length="101" mass="11270">MKQQALSTDTLDRPITCYKPEGGTFNARCPRSGPPQRHPQTECAAGCPGITVQLGNRRTHGQTRRKGGQTNGNMCRRRLRNRDDEGMERSCPPANNTFRSL</sequence>
<organism evidence="1 2">
    <name type="scientific">Dallia pectoralis</name>
    <name type="common">Alaska blackfish</name>
    <dbReference type="NCBI Taxonomy" id="75939"/>
    <lineage>
        <taxon>Eukaryota</taxon>
        <taxon>Metazoa</taxon>
        <taxon>Chordata</taxon>
        <taxon>Craniata</taxon>
        <taxon>Vertebrata</taxon>
        <taxon>Euteleostomi</taxon>
        <taxon>Actinopterygii</taxon>
        <taxon>Neopterygii</taxon>
        <taxon>Teleostei</taxon>
        <taxon>Protacanthopterygii</taxon>
        <taxon>Esociformes</taxon>
        <taxon>Umbridae</taxon>
        <taxon>Dallia</taxon>
    </lineage>
</organism>
<name>A0ACC2GBC8_DALPE</name>
<dbReference type="Proteomes" id="UP001157502">
    <property type="component" value="Chromosome 15"/>
</dbReference>
<accession>A0ACC2GBC8</accession>
<proteinExistence type="predicted"/>
<protein>
    <submittedName>
        <fullName evidence="1">Uncharacterized protein</fullName>
    </submittedName>
</protein>
<reference evidence="1" key="1">
    <citation type="submission" date="2021-05" db="EMBL/GenBank/DDBJ databases">
        <authorList>
            <person name="Pan Q."/>
            <person name="Jouanno E."/>
            <person name="Zahm M."/>
            <person name="Klopp C."/>
            <person name="Cabau C."/>
            <person name="Louis A."/>
            <person name="Berthelot C."/>
            <person name="Parey E."/>
            <person name="Roest Crollius H."/>
            <person name="Montfort J."/>
            <person name="Robinson-Rechavi M."/>
            <person name="Bouchez O."/>
            <person name="Lampietro C."/>
            <person name="Lopez Roques C."/>
            <person name="Donnadieu C."/>
            <person name="Postlethwait J."/>
            <person name="Bobe J."/>
            <person name="Dillon D."/>
            <person name="Chandos A."/>
            <person name="von Hippel F."/>
            <person name="Guiguen Y."/>
        </authorList>
    </citation>
    <scope>NUCLEOTIDE SEQUENCE</scope>
    <source>
        <strain evidence="1">YG-Jan2019</strain>
    </source>
</reference>
<gene>
    <name evidence="1" type="ORF">DPEC_G00185730</name>
</gene>
<dbReference type="EMBL" id="CM055742">
    <property type="protein sequence ID" value="KAJ8000954.1"/>
    <property type="molecule type" value="Genomic_DNA"/>
</dbReference>
<evidence type="ECO:0000313" key="2">
    <source>
        <dbReference type="Proteomes" id="UP001157502"/>
    </source>
</evidence>
<keyword evidence="2" id="KW-1185">Reference proteome</keyword>
<evidence type="ECO:0000313" key="1">
    <source>
        <dbReference type="EMBL" id="KAJ8000954.1"/>
    </source>
</evidence>